<evidence type="ECO:0000313" key="3">
    <source>
        <dbReference type="Proteomes" id="UP000054937"/>
    </source>
</evidence>
<proteinExistence type="predicted"/>
<feature type="region of interest" description="Disordered" evidence="1">
    <location>
        <begin position="39"/>
        <end position="62"/>
    </location>
</feature>
<accession>A0A0V0R358</accession>
<reference evidence="2 3" key="1">
    <citation type="journal article" date="2015" name="Sci. Rep.">
        <title>Genome of the facultative scuticociliatosis pathogen Pseudocohnilembus persalinus provides insight into its virulence through horizontal gene transfer.</title>
        <authorList>
            <person name="Xiong J."/>
            <person name="Wang G."/>
            <person name="Cheng J."/>
            <person name="Tian M."/>
            <person name="Pan X."/>
            <person name="Warren A."/>
            <person name="Jiang C."/>
            <person name="Yuan D."/>
            <person name="Miao W."/>
        </authorList>
    </citation>
    <scope>NUCLEOTIDE SEQUENCE [LARGE SCALE GENOMIC DNA]</scope>
    <source>
        <strain evidence="2">36N120E</strain>
    </source>
</reference>
<dbReference type="AlphaFoldDB" id="A0A0V0R358"/>
<keyword evidence="3" id="KW-1185">Reference proteome</keyword>
<feature type="compositionally biased region" description="Low complexity" evidence="1">
    <location>
        <begin position="39"/>
        <end position="49"/>
    </location>
</feature>
<protein>
    <submittedName>
        <fullName evidence="2">Uncharacterized protein</fullName>
    </submittedName>
</protein>
<evidence type="ECO:0000256" key="1">
    <source>
        <dbReference type="SAM" id="MobiDB-lite"/>
    </source>
</evidence>
<sequence length="884" mass="104039">MKKKIQNQEDKEEIINENEGFNDSEQIYFQVQNQKQKIQNNKFGQIQKNEGNETSRKSEKEEKMKEFESELLKFSLYKEVIEKVIQTQSSNFQKLTGNNYDPDQAADFFDAMLTIEETKKQAQQALRKSLNPKSYFIKKNQSNNQTKLAFLEDEINLENFKNVKNVINSKVFYEVMKQKKQQYEQQIQKQIQEQSLAFLGNDLKSVSKNASLQQNHKQIYTINEKSRSELNENLDGKYKQYIENQQTEYNNNIDQNVVEKEKQEINEDNYNNQNIFKNNNMQKLQNQNKGEFNLNQHKSQQTSKGNSFVSSEKYSINQNVMSPKSGFGSQNQSRENINLSEFKSNTENKNNQNFNLSDKNQNFNTVSSLKFQEKNQENKNLNLKLLNSQQQQRDKKMNIERFMSQQQSPHKTFLNQEQINFEKKSRFQKQHLKQNSVNFVGQEQKQQNLISSFKQNKNLGQSQYNDKELSRKNLDFQIKNQNLSYSKSLNLNLQLSGKSLADDAENIDRNQVHEKQMRKFKNQNQNHHKQKAVLSQINFGGDFQDSDFVSQNQSEIYQNIFQPGIVTPQTAFTSQNQNQNMNYNIQNSGQKSNGRFFSSACNFNIQSAERSLQQQIQKQKQQKQDFNKFSTKSKDQLIWDLKNVQKQQQQFISNNNSIQFIQNQQHSNTARISLQQSENKIQQNEVLNSFRNDKISRQLKNDQSQQIKNFGNQFKNGQIQFNLDFLSSQNSRHNSNSRQNLNFYENKIDQNSYFLTSRENYQKNQEFVNSNNNGKINNFGSNDKFRAFSQNQNVDPSLIDSNQLKQQEKFMINSNFKNQGLNKQTFLQNYSQFNKIQNEQKNSKNAFGIKSSIHKNVSSISSKHNLFRAMPKNAYLLKNQTLYD</sequence>
<comment type="caution">
    <text evidence="2">The sequence shown here is derived from an EMBL/GenBank/DDBJ whole genome shotgun (WGS) entry which is preliminary data.</text>
</comment>
<dbReference type="FunCoup" id="A0A0V0R358">
    <property type="interactions" value="4"/>
</dbReference>
<name>A0A0V0R358_PSEPJ</name>
<feature type="region of interest" description="Disordered" evidence="1">
    <location>
        <begin position="341"/>
        <end position="361"/>
    </location>
</feature>
<dbReference type="EMBL" id="LDAU01000057">
    <property type="protein sequence ID" value="KRX08940.1"/>
    <property type="molecule type" value="Genomic_DNA"/>
</dbReference>
<gene>
    <name evidence="2" type="ORF">PPERSA_09044</name>
</gene>
<dbReference type="Proteomes" id="UP000054937">
    <property type="component" value="Unassembled WGS sequence"/>
</dbReference>
<evidence type="ECO:0000313" key="2">
    <source>
        <dbReference type="EMBL" id="KRX08940.1"/>
    </source>
</evidence>
<dbReference type="InParanoid" id="A0A0V0R358"/>
<feature type="compositionally biased region" description="Basic and acidic residues" evidence="1">
    <location>
        <begin position="50"/>
        <end position="62"/>
    </location>
</feature>
<organism evidence="2 3">
    <name type="scientific">Pseudocohnilembus persalinus</name>
    <name type="common">Ciliate</name>
    <dbReference type="NCBI Taxonomy" id="266149"/>
    <lineage>
        <taxon>Eukaryota</taxon>
        <taxon>Sar</taxon>
        <taxon>Alveolata</taxon>
        <taxon>Ciliophora</taxon>
        <taxon>Intramacronucleata</taxon>
        <taxon>Oligohymenophorea</taxon>
        <taxon>Scuticociliatia</taxon>
        <taxon>Philasterida</taxon>
        <taxon>Pseudocohnilembidae</taxon>
        <taxon>Pseudocohnilembus</taxon>
    </lineage>
</organism>